<reference evidence="8" key="1">
    <citation type="submission" date="2019-10" db="EMBL/GenBank/DDBJ databases">
        <title>The sequence and de novo assembly of the wild yak genome.</title>
        <authorList>
            <person name="Liu Y."/>
        </authorList>
    </citation>
    <scope>NUCLEOTIDE SEQUENCE [LARGE SCALE GENOMIC DNA]</scope>
    <source>
        <strain evidence="8">WY2019</strain>
    </source>
</reference>
<dbReference type="InterPro" id="IPR009078">
    <property type="entry name" value="Ferritin-like_SF"/>
</dbReference>
<dbReference type="GO" id="GO:0005737">
    <property type="term" value="C:cytoplasm"/>
    <property type="evidence" value="ECO:0007669"/>
    <property type="project" value="TreeGrafter"/>
</dbReference>
<keyword evidence="2 6" id="KW-0409">Iron storage</keyword>
<dbReference type="InterPro" id="IPR012347">
    <property type="entry name" value="Ferritin-like"/>
</dbReference>
<keyword evidence="4 5" id="KW-0408">Iron</keyword>
<evidence type="ECO:0000256" key="4">
    <source>
        <dbReference type="ARBA" id="ARBA00023004"/>
    </source>
</evidence>
<dbReference type="GO" id="GO:0006879">
    <property type="term" value="P:intracellular iron ion homeostasis"/>
    <property type="evidence" value="ECO:0007669"/>
    <property type="project" value="UniProtKB-KW"/>
</dbReference>
<dbReference type="Gene3D" id="1.20.1260.10">
    <property type="match status" value="1"/>
</dbReference>
<comment type="function">
    <text evidence="6">Stores iron in a soluble, non-toxic, readily available form. Important for iron homeostasis. Iron is taken up in the ferrous form and deposited as ferric hydroxides after oxidation.</text>
</comment>
<evidence type="ECO:0000256" key="2">
    <source>
        <dbReference type="ARBA" id="ARBA00022434"/>
    </source>
</evidence>
<dbReference type="GO" id="GO:0006826">
    <property type="term" value="P:iron ion transport"/>
    <property type="evidence" value="ECO:0007669"/>
    <property type="project" value="InterPro"/>
</dbReference>
<keyword evidence="3 5" id="KW-0479">Metal-binding</keyword>
<comment type="caution">
    <text evidence="8">The sequence shown here is derived from an EMBL/GenBank/DDBJ whole genome shotgun (WGS) entry which is preliminary data.</text>
</comment>
<feature type="binding site" evidence="5">
    <location>
        <position position="35"/>
    </location>
    <ligand>
        <name>Fe cation</name>
        <dbReference type="ChEBI" id="CHEBI:24875"/>
        <label>1</label>
    </ligand>
</feature>
<dbReference type="EMBL" id="VBQZ03000209">
    <property type="protein sequence ID" value="MXQ97953.1"/>
    <property type="molecule type" value="Genomic_DNA"/>
</dbReference>
<dbReference type="CDD" id="cd01056">
    <property type="entry name" value="Euk_Ferritin"/>
    <property type="match status" value="1"/>
</dbReference>
<feature type="domain" description="Ferritin-like diiron" evidence="7">
    <location>
        <begin position="18"/>
        <end position="167"/>
    </location>
</feature>
<dbReference type="InterPro" id="IPR008331">
    <property type="entry name" value="Ferritin_DPS_dom"/>
</dbReference>
<dbReference type="AlphaFoldDB" id="A0A6B0SGF3"/>
<dbReference type="SUPFAM" id="SSF47240">
    <property type="entry name" value="Ferritin-like"/>
    <property type="match status" value="1"/>
</dbReference>
<dbReference type="InterPro" id="IPR009040">
    <property type="entry name" value="Ferritin-like_diiron"/>
</dbReference>
<feature type="binding site" evidence="5">
    <location>
        <position position="115"/>
    </location>
    <ligand>
        <name>Fe cation</name>
        <dbReference type="ChEBI" id="CHEBI:24875"/>
        <label>1</label>
    </ligand>
</feature>
<dbReference type="GO" id="GO:0008199">
    <property type="term" value="F:ferric iron binding"/>
    <property type="evidence" value="ECO:0007669"/>
    <property type="project" value="InterPro"/>
</dbReference>
<organism evidence="8 9">
    <name type="scientific">Bos mutus</name>
    <name type="common">wild yak</name>
    <dbReference type="NCBI Taxonomy" id="72004"/>
    <lineage>
        <taxon>Eukaryota</taxon>
        <taxon>Metazoa</taxon>
        <taxon>Chordata</taxon>
        <taxon>Craniata</taxon>
        <taxon>Vertebrata</taxon>
        <taxon>Euteleostomi</taxon>
        <taxon>Mammalia</taxon>
        <taxon>Eutheria</taxon>
        <taxon>Laurasiatheria</taxon>
        <taxon>Artiodactyla</taxon>
        <taxon>Ruminantia</taxon>
        <taxon>Pecora</taxon>
        <taxon>Bovidae</taxon>
        <taxon>Bovinae</taxon>
        <taxon>Bos</taxon>
    </lineage>
</organism>
<keyword evidence="9" id="KW-1185">Reference proteome</keyword>
<evidence type="ECO:0000256" key="3">
    <source>
        <dbReference type="ARBA" id="ARBA00022723"/>
    </source>
</evidence>
<dbReference type="Pfam" id="PF00210">
    <property type="entry name" value="Ferritin"/>
    <property type="match status" value="1"/>
</dbReference>
<accession>A0A6B0SGF3</accession>
<evidence type="ECO:0000256" key="1">
    <source>
        <dbReference type="ARBA" id="ARBA00007513"/>
    </source>
</evidence>
<dbReference type="FunFam" id="1.20.1260.10:FF:000002">
    <property type="entry name" value="Ferritin, mitochondrial"/>
    <property type="match status" value="1"/>
</dbReference>
<protein>
    <recommendedName>
        <fullName evidence="6">Ferritin</fullName>
    </recommendedName>
</protein>
<comment type="similarity">
    <text evidence="1 6">Belongs to the ferritin family.</text>
</comment>
<sequence length="190" mass="21684">MMMTATALMPTAALKVRHHYHSECEAAVDGDAALELHKSFRCLARACSLHHHHNVALKQITQFLLRSHEHSKRAKSLMFLLNQHSSRISFLNIRMPETQELESSLQAMQNTLHLEKSVSQSLLNLHHLATKSSDAHLCHFLEMRHLDQQLEFIKELGDHLTSVLKMRFPQGGLAECVFDKFTLGNSNKED</sequence>
<dbReference type="InterPro" id="IPR001519">
    <property type="entry name" value="Ferritin"/>
</dbReference>
<dbReference type="PANTHER" id="PTHR11431:SF97">
    <property type="entry name" value="FERRITIN HEAVY POLYPEPTIDE-LIKE 17-RELATED"/>
    <property type="match status" value="1"/>
</dbReference>
<gene>
    <name evidence="8" type="ORF">E5288_WYG002267</name>
</gene>
<feature type="binding site" evidence="5">
    <location>
        <position position="149"/>
    </location>
    <ligand>
        <name>Fe cation</name>
        <dbReference type="ChEBI" id="CHEBI:24875"/>
        <label>1</label>
    </ligand>
</feature>
<evidence type="ECO:0000259" key="7">
    <source>
        <dbReference type="PROSITE" id="PS50905"/>
    </source>
</evidence>
<proteinExistence type="inferred from homology"/>
<evidence type="ECO:0000313" key="9">
    <source>
        <dbReference type="Proteomes" id="UP000322234"/>
    </source>
</evidence>
<evidence type="ECO:0000313" key="8">
    <source>
        <dbReference type="EMBL" id="MXQ97953.1"/>
    </source>
</evidence>
<name>A0A6B0SGF3_9CETA</name>
<evidence type="ECO:0000256" key="5">
    <source>
        <dbReference type="PIRSR" id="PIRSR601519-1"/>
    </source>
</evidence>
<dbReference type="Proteomes" id="UP000322234">
    <property type="component" value="Unassembled WGS sequence"/>
</dbReference>
<evidence type="ECO:0000256" key="6">
    <source>
        <dbReference type="RuleBase" id="RU361145"/>
    </source>
</evidence>
<dbReference type="PANTHER" id="PTHR11431">
    <property type="entry name" value="FERRITIN"/>
    <property type="match status" value="1"/>
</dbReference>
<dbReference type="PROSITE" id="PS50905">
    <property type="entry name" value="FERRITIN_LIKE"/>
    <property type="match status" value="1"/>
</dbReference>
<dbReference type="GO" id="GO:0008198">
    <property type="term" value="F:ferrous iron binding"/>
    <property type="evidence" value="ECO:0007669"/>
    <property type="project" value="TreeGrafter"/>
</dbReference>